<sequence>VAIVGIQGGEFALHLLIVVVVLVEQVEVLLHDVLWSRVGDSFADRLLLGACAQIVPIAQVPFADDVAAAVIAVRAHIVVDGVAVVHGVVVVDGVVVDVVVVVEVVLLVLGEAGFIEAALPVAHPHDRPALRVGQCSLAAPLAARELWHFEAVAVVQLGHVEPDAHVARRAERVRLRDLGVALVPAVGPQLEPVARLVDVAHPVDAEAAAARLRIMIAPPELAVDREDAVIFAEPAAHAHVAVDVPEAARRS</sequence>
<name>A0AAG5D4A8_ANOAO</name>
<organism evidence="1 2">
    <name type="scientific">Anopheles atroparvus</name>
    <name type="common">European mosquito</name>
    <dbReference type="NCBI Taxonomy" id="41427"/>
    <lineage>
        <taxon>Eukaryota</taxon>
        <taxon>Metazoa</taxon>
        <taxon>Ecdysozoa</taxon>
        <taxon>Arthropoda</taxon>
        <taxon>Hexapoda</taxon>
        <taxon>Insecta</taxon>
        <taxon>Pterygota</taxon>
        <taxon>Neoptera</taxon>
        <taxon>Endopterygota</taxon>
        <taxon>Diptera</taxon>
        <taxon>Nematocera</taxon>
        <taxon>Culicoidea</taxon>
        <taxon>Culicidae</taxon>
        <taxon>Anophelinae</taxon>
        <taxon>Anopheles</taxon>
    </lineage>
</organism>
<reference evidence="1" key="1">
    <citation type="submission" date="2024-04" db="UniProtKB">
        <authorList>
            <consortium name="EnsemblMetazoa"/>
        </authorList>
    </citation>
    <scope>IDENTIFICATION</scope>
    <source>
        <strain evidence="1">EBRO</strain>
    </source>
</reference>
<keyword evidence="2" id="KW-1185">Reference proteome</keyword>
<proteinExistence type="predicted"/>
<evidence type="ECO:0000313" key="2">
    <source>
        <dbReference type="Proteomes" id="UP000075880"/>
    </source>
</evidence>
<dbReference type="EnsemblMetazoa" id="ENSAATROPT005983">
    <property type="protein sequence ID" value="ENSAATROPP005458"/>
    <property type="gene ID" value="ENSAATROPG004844"/>
</dbReference>
<protein>
    <submittedName>
        <fullName evidence="1">Uncharacterized protein</fullName>
    </submittedName>
</protein>
<dbReference type="Proteomes" id="UP000075880">
    <property type="component" value="Unassembled WGS sequence"/>
</dbReference>
<accession>A0AAG5D4A8</accession>
<dbReference type="AlphaFoldDB" id="A0AAG5D4A8"/>
<evidence type="ECO:0000313" key="1">
    <source>
        <dbReference type="EnsemblMetazoa" id="ENSAATROPP005458"/>
    </source>
</evidence>